<keyword evidence="1" id="KW-0378">Hydrolase</keyword>
<keyword evidence="3" id="KW-0269">Exonuclease</keyword>
<evidence type="ECO:0000259" key="2">
    <source>
        <dbReference type="Pfam" id="PF00149"/>
    </source>
</evidence>
<dbReference type="Gene3D" id="3.60.21.10">
    <property type="match status" value="1"/>
</dbReference>
<sequence length="376" mass="40942">MSFRFIHSSDLHIGRKFANIPQDADGNIRGRLMEARHNAIEKLAAAARDNGAGHVLLAGDTFDTPTPSPSLVRQALAAMGDASDVTWWIIPGNHDNLRGAEPLWDMIASDGPANVRAVTEAAPIEVETNVYLLPCPVQYRASGTDPTEALVRMETPEGALRIGLAHGGITDFTESGEVIAVDRDRTARLDYLALGDWHGRIAVSPRVHYSGSPEQDRYKHGRRGLCLLVEAHAGAEPEVTEIETGHFLWQEVPMDLVSGQNPTEELERLLPASGRRNVLLRVRATGWAGLADHAELERAVIKAGPEFACFDLRAEALRARYDPTDLDEIDSSGGALRITAEALMTEAGDDTLSEDDRSIAAEALARLYSYVKEDAQ</sequence>
<dbReference type="PANTHER" id="PTHR30337">
    <property type="entry name" value="COMPONENT OF ATP-DEPENDENT DSDNA EXONUCLEASE"/>
    <property type="match status" value="1"/>
</dbReference>
<dbReference type="GO" id="GO:0004527">
    <property type="term" value="F:exonuclease activity"/>
    <property type="evidence" value="ECO:0007669"/>
    <property type="project" value="UniProtKB-KW"/>
</dbReference>
<evidence type="ECO:0000313" key="4">
    <source>
        <dbReference type="Proteomes" id="UP000709466"/>
    </source>
</evidence>
<protein>
    <submittedName>
        <fullName evidence="3">DNA repair exonuclease</fullName>
    </submittedName>
</protein>
<keyword evidence="3" id="KW-0540">Nuclease</keyword>
<evidence type="ECO:0000256" key="1">
    <source>
        <dbReference type="ARBA" id="ARBA00022801"/>
    </source>
</evidence>
<feature type="domain" description="Calcineurin-like phosphoesterase" evidence="2">
    <location>
        <begin position="3"/>
        <end position="184"/>
    </location>
</feature>
<dbReference type="InterPro" id="IPR050535">
    <property type="entry name" value="DNA_Repair-Maintenance_Comp"/>
</dbReference>
<dbReference type="InterPro" id="IPR041796">
    <property type="entry name" value="Mre11_N"/>
</dbReference>
<proteinExistence type="predicted"/>
<comment type="caution">
    <text evidence="3">The sequence shown here is derived from an EMBL/GenBank/DDBJ whole genome shotgun (WGS) entry which is preliminary data.</text>
</comment>
<dbReference type="SUPFAM" id="SSF56300">
    <property type="entry name" value="Metallo-dependent phosphatases"/>
    <property type="match status" value="1"/>
</dbReference>
<gene>
    <name evidence="3" type="ORF">HCZ30_09885</name>
</gene>
<name>A0ABX0VZ88_9RHOB</name>
<dbReference type="InterPro" id="IPR004843">
    <property type="entry name" value="Calcineurin-like_PHP"/>
</dbReference>
<dbReference type="InterPro" id="IPR014577">
    <property type="entry name" value="UCP033093_metalloPase"/>
</dbReference>
<keyword evidence="4" id="KW-1185">Reference proteome</keyword>
<dbReference type="Proteomes" id="UP000709466">
    <property type="component" value="Unassembled WGS sequence"/>
</dbReference>
<dbReference type="CDD" id="cd00840">
    <property type="entry name" value="MPP_Mre11_N"/>
    <property type="match status" value="1"/>
</dbReference>
<dbReference type="Pfam" id="PF00149">
    <property type="entry name" value="Metallophos"/>
    <property type="match status" value="1"/>
</dbReference>
<dbReference type="RefSeq" id="WP_167638115.1">
    <property type="nucleotide sequence ID" value="NZ_JAATOP010000005.1"/>
</dbReference>
<reference evidence="3 4" key="1">
    <citation type="submission" date="2020-03" db="EMBL/GenBank/DDBJ databases">
        <title>Bacterial isolates of synthetic phycosphere.</title>
        <authorList>
            <person name="Fu H."/>
            <person name="Moran M.A."/>
        </authorList>
    </citation>
    <scope>NUCLEOTIDE SEQUENCE [LARGE SCALE GENOMIC DNA]</scope>
    <source>
        <strain evidence="3 4">HF1</strain>
    </source>
</reference>
<dbReference type="PIRSF" id="PIRSF033093">
    <property type="entry name" value="UCP_ML1119"/>
    <property type="match status" value="1"/>
</dbReference>
<organism evidence="3 4">
    <name type="scientific">Marivivens donghaensis</name>
    <dbReference type="NCBI Taxonomy" id="1699413"/>
    <lineage>
        <taxon>Bacteria</taxon>
        <taxon>Pseudomonadati</taxon>
        <taxon>Pseudomonadota</taxon>
        <taxon>Alphaproteobacteria</taxon>
        <taxon>Rhodobacterales</taxon>
        <taxon>Paracoccaceae</taxon>
        <taxon>Marivivens group</taxon>
        <taxon>Marivivens</taxon>
    </lineage>
</organism>
<dbReference type="InterPro" id="IPR029052">
    <property type="entry name" value="Metallo-depent_PP-like"/>
</dbReference>
<accession>A0ABX0VZ88</accession>
<dbReference type="EMBL" id="JAATOP010000005">
    <property type="protein sequence ID" value="NIY72745.1"/>
    <property type="molecule type" value="Genomic_DNA"/>
</dbReference>
<evidence type="ECO:0000313" key="3">
    <source>
        <dbReference type="EMBL" id="NIY72745.1"/>
    </source>
</evidence>